<dbReference type="GO" id="GO:0000160">
    <property type="term" value="P:phosphorelay signal transduction system"/>
    <property type="evidence" value="ECO:0007669"/>
    <property type="project" value="InterPro"/>
</dbReference>
<keyword evidence="1 2" id="KW-0597">Phosphoprotein</keyword>
<dbReference type="SMART" id="SM00448">
    <property type="entry name" value="REC"/>
    <property type="match status" value="1"/>
</dbReference>
<evidence type="ECO:0000313" key="5">
    <source>
        <dbReference type="EMBL" id="AWK87171.1"/>
    </source>
</evidence>
<dbReference type="SUPFAM" id="SSF52172">
    <property type="entry name" value="CheY-like"/>
    <property type="match status" value="1"/>
</dbReference>
<dbReference type="Proteomes" id="UP000245629">
    <property type="component" value="Chromosome 2"/>
</dbReference>
<reference evidence="6" key="1">
    <citation type="submission" date="2018-05" db="EMBL/GenBank/DDBJ databases">
        <title>Azospirillum thermophila sp. nov., a novel isolated from hot spring.</title>
        <authorList>
            <person name="Zhao Z."/>
        </authorList>
    </citation>
    <scope>NUCLEOTIDE SEQUENCE [LARGE SCALE GENOMIC DNA]</scope>
    <source>
        <strain evidence="6">CFH 70021</strain>
    </source>
</reference>
<dbReference type="EMBL" id="CP029353">
    <property type="protein sequence ID" value="AWK87171.1"/>
    <property type="molecule type" value="Genomic_DNA"/>
</dbReference>
<dbReference type="InterPro" id="IPR001789">
    <property type="entry name" value="Sig_transdc_resp-reg_receiver"/>
</dbReference>
<keyword evidence="6" id="KW-1185">Reference proteome</keyword>
<evidence type="ECO:0000259" key="4">
    <source>
        <dbReference type="PROSITE" id="PS50110"/>
    </source>
</evidence>
<protein>
    <submittedName>
        <fullName evidence="5">Response regulator</fullName>
    </submittedName>
</protein>
<gene>
    <name evidence="5" type="ORF">DEW08_13875</name>
</gene>
<evidence type="ECO:0000256" key="3">
    <source>
        <dbReference type="SAM" id="MobiDB-lite"/>
    </source>
</evidence>
<dbReference type="KEGG" id="azz:DEW08_13875"/>
<feature type="compositionally biased region" description="Low complexity" evidence="3">
    <location>
        <begin position="142"/>
        <end position="152"/>
    </location>
</feature>
<dbReference type="PANTHER" id="PTHR44591:SF23">
    <property type="entry name" value="CHEY SUBFAMILY"/>
    <property type="match status" value="1"/>
</dbReference>
<feature type="region of interest" description="Disordered" evidence="3">
    <location>
        <begin position="304"/>
        <end position="329"/>
    </location>
</feature>
<dbReference type="PROSITE" id="PS50110">
    <property type="entry name" value="RESPONSE_REGULATORY"/>
    <property type="match status" value="1"/>
</dbReference>
<dbReference type="Gene3D" id="3.40.50.2300">
    <property type="match status" value="1"/>
</dbReference>
<dbReference type="AlphaFoldDB" id="A0A2S2CRM9"/>
<evidence type="ECO:0000313" key="6">
    <source>
        <dbReference type="Proteomes" id="UP000245629"/>
    </source>
</evidence>
<proteinExistence type="predicted"/>
<feature type="domain" description="Response regulatory" evidence="4">
    <location>
        <begin position="10"/>
        <end position="129"/>
    </location>
</feature>
<dbReference type="InterPro" id="IPR011006">
    <property type="entry name" value="CheY-like_superfamily"/>
</dbReference>
<dbReference type="CDD" id="cd17546">
    <property type="entry name" value="REC_hyHK_CKI1_RcsC-like"/>
    <property type="match status" value="1"/>
</dbReference>
<feature type="region of interest" description="Disordered" evidence="3">
    <location>
        <begin position="139"/>
        <end position="162"/>
    </location>
</feature>
<evidence type="ECO:0000256" key="1">
    <source>
        <dbReference type="ARBA" id="ARBA00022553"/>
    </source>
</evidence>
<organism evidence="5 6">
    <name type="scientific">Azospirillum thermophilum</name>
    <dbReference type="NCBI Taxonomy" id="2202148"/>
    <lineage>
        <taxon>Bacteria</taxon>
        <taxon>Pseudomonadati</taxon>
        <taxon>Pseudomonadota</taxon>
        <taxon>Alphaproteobacteria</taxon>
        <taxon>Rhodospirillales</taxon>
        <taxon>Azospirillaceae</taxon>
        <taxon>Azospirillum</taxon>
    </lineage>
</organism>
<evidence type="ECO:0000256" key="2">
    <source>
        <dbReference type="PROSITE-ProRule" id="PRU00169"/>
    </source>
</evidence>
<sequence length="329" mass="34819">MTKRAATPLKILVVDDNPLLQRAMKDMLGLWGVGIISTVGNGQEAMELLRRDRFDLLVTDWVMEPVGGQQLIEWVRKSPASQRTDLPIIVLTANADLSTVRAAWDSGADSVLAKPVAAATLAKRIEAVLNRREAVVKPFPSAKRPPAGAGEAKAADDAGVPQESEALPGVAATPRLPSPTAPRTAAYLRSSDHKRVRLLLALDRLEAAIERPDPLAPRLRRAVADLQSATAGDHTASSIVSSLATCVTWVDPDTDGYSDALHAHAAALRWFAGDEGGPQSAAVVLSLVRTLRATVRTLATRGQVDLGGWPERPGGQNGAPSPESPLPPA</sequence>
<dbReference type="InterPro" id="IPR050595">
    <property type="entry name" value="Bact_response_regulator"/>
</dbReference>
<dbReference type="PANTHER" id="PTHR44591">
    <property type="entry name" value="STRESS RESPONSE REGULATOR PROTEIN 1"/>
    <property type="match status" value="1"/>
</dbReference>
<accession>A0A2S2CRM9</accession>
<feature type="modified residue" description="4-aspartylphosphate" evidence="2">
    <location>
        <position position="60"/>
    </location>
</feature>
<dbReference type="Pfam" id="PF00072">
    <property type="entry name" value="Response_reg"/>
    <property type="match status" value="1"/>
</dbReference>
<name>A0A2S2CRM9_9PROT</name>
<dbReference type="RefSeq" id="WP_109328024.1">
    <property type="nucleotide sequence ID" value="NZ_CP029353.1"/>
</dbReference>
<dbReference type="OrthoDB" id="7298659at2"/>